<dbReference type="PROSITE" id="PS52029">
    <property type="entry name" value="LD_TPASE"/>
    <property type="match status" value="1"/>
</dbReference>
<organism evidence="11 12">
    <name type="scientific">Methylophilus rhizosphaerae</name>
    <dbReference type="NCBI Taxonomy" id="492660"/>
    <lineage>
        <taxon>Bacteria</taxon>
        <taxon>Pseudomonadati</taxon>
        <taxon>Pseudomonadota</taxon>
        <taxon>Betaproteobacteria</taxon>
        <taxon>Nitrosomonadales</taxon>
        <taxon>Methylophilaceae</taxon>
        <taxon>Methylophilus</taxon>
    </lineage>
</organism>
<evidence type="ECO:0000259" key="10">
    <source>
        <dbReference type="PROSITE" id="PS52029"/>
    </source>
</evidence>
<protein>
    <submittedName>
        <fullName evidence="11">L,D-transpeptidase catalytic domain</fullName>
    </submittedName>
</protein>
<dbReference type="UniPathway" id="UPA00219"/>
<dbReference type="InterPro" id="IPR038063">
    <property type="entry name" value="Transpep_catalytic_dom"/>
</dbReference>
<feature type="active site" description="Proton donor/acceptor" evidence="9">
    <location>
        <position position="167"/>
    </location>
</feature>
<evidence type="ECO:0000256" key="7">
    <source>
        <dbReference type="ARBA" id="ARBA00022984"/>
    </source>
</evidence>
<dbReference type="InterPro" id="IPR005490">
    <property type="entry name" value="LD_TPept_cat_dom"/>
</dbReference>
<feature type="domain" description="L,D-TPase catalytic" evidence="10">
    <location>
        <begin position="50"/>
        <end position="207"/>
    </location>
</feature>
<dbReference type="GO" id="GO:0071972">
    <property type="term" value="F:peptidoglycan L,D-transpeptidase activity"/>
    <property type="evidence" value="ECO:0007669"/>
    <property type="project" value="TreeGrafter"/>
</dbReference>
<dbReference type="GO" id="GO:0005576">
    <property type="term" value="C:extracellular region"/>
    <property type="evidence" value="ECO:0007669"/>
    <property type="project" value="TreeGrafter"/>
</dbReference>
<accession>A0A1G8ZR47</accession>
<evidence type="ECO:0000256" key="1">
    <source>
        <dbReference type="ARBA" id="ARBA00004752"/>
    </source>
</evidence>
<keyword evidence="4" id="KW-0808">Transferase</keyword>
<evidence type="ECO:0000313" key="11">
    <source>
        <dbReference type="EMBL" id="SDK17582.1"/>
    </source>
</evidence>
<evidence type="ECO:0000256" key="6">
    <source>
        <dbReference type="ARBA" id="ARBA00022960"/>
    </source>
</evidence>
<dbReference type="Gene3D" id="2.40.440.10">
    <property type="entry name" value="L,D-transpeptidase catalytic domain-like"/>
    <property type="match status" value="1"/>
</dbReference>
<dbReference type="Pfam" id="PF03734">
    <property type="entry name" value="YkuD"/>
    <property type="match status" value="1"/>
</dbReference>
<keyword evidence="12" id="KW-1185">Reference proteome</keyword>
<dbReference type="SUPFAM" id="SSF141523">
    <property type="entry name" value="L,D-transpeptidase catalytic domain-like"/>
    <property type="match status" value="1"/>
</dbReference>
<dbReference type="EMBL" id="FNFX01000001">
    <property type="protein sequence ID" value="SDK17582.1"/>
    <property type="molecule type" value="Genomic_DNA"/>
</dbReference>
<dbReference type="AlphaFoldDB" id="A0A1G8ZR47"/>
<dbReference type="GO" id="GO:0018104">
    <property type="term" value="P:peptidoglycan-protein cross-linking"/>
    <property type="evidence" value="ECO:0007669"/>
    <property type="project" value="TreeGrafter"/>
</dbReference>
<dbReference type="GO" id="GO:0008360">
    <property type="term" value="P:regulation of cell shape"/>
    <property type="evidence" value="ECO:0007669"/>
    <property type="project" value="UniProtKB-UniRule"/>
</dbReference>
<evidence type="ECO:0000313" key="12">
    <source>
        <dbReference type="Proteomes" id="UP000198629"/>
    </source>
</evidence>
<proteinExistence type="inferred from homology"/>
<sequence length="208" mass="22424">MSGANGMVDDCNGILRAAQILPAIAAAPGFAFDMPDVESNQSKSLRIMLMHIEISIPEQSLTLFDDEGAQLNRYAVSTAANGVGCVKDSGCTPLGSHIVRAKIGDAAPENTVFVGRRPTGEIFRPELAAEFPQRDWILTRILWLSGTEAGKNRLGNVDTMQRYIYIHGSPDSVEMGTPGSHGCIRMRNADLIALFDQVPVGTTVNIHD</sequence>
<dbReference type="GO" id="GO:0016757">
    <property type="term" value="F:glycosyltransferase activity"/>
    <property type="evidence" value="ECO:0007669"/>
    <property type="project" value="UniProtKB-KW"/>
</dbReference>
<name>A0A1G8ZR47_9PROT</name>
<evidence type="ECO:0000256" key="3">
    <source>
        <dbReference type="ARBA" id="ARBA00022676"/>
    </source>
</evidence>
<keyword evidence="3" id="KW-0328">Glycosyltransferase</keyword>
<comment type="pathway">
    <text evidence="1 9">Cell wall biogenesis; peptidoglycan biosynthesis.</text>
</comment>
<dbReference type="PANTHER" id="PTHR30582:SF24">
    <property type="entry name" value="L,D-TRANSPEPTIDASE ERFK_SRFK-RELATED"/>
    <property type="match status" value="1"/>
</dbReference>
<keyword evidence="7 9" id="KW-0573">Peptidoglycan synthesis</keyword>
<dbReference type="GO" id="GO:0071555">
    <property type="term" value="P:cell wall organization"/>
    <property type="evidence" value="ECO:0007669"/>
    <property type="project" value="UniProtKB-UniRule"/>
</dbReference>
<keyword evidence="6 9" id="KW-0133">Cell shape</keyword>
<feature type="active site" description="Nucleophile" evidence="9">
    <location>
        <position position="183"/>
    </location>
</feature>
<dbReference type="CDD" id="cd16913">
    <property type="entry name" value="YkuD_like"/>
    <property type="match status" value="1"/>
</dbReference>
<dbReference type="InterPro" id="IPR050979">
    <property type="entry name" value="LD-transpeptidase"/>
</dbReference>
<evidence type="ECO:0000256" key="4">
    <source>
        <dbReference type="ARBA" id="ARBA00022679"/>
    </source>
</evidence>
<comment type="similarity">
    <text evidence="2">Belongs to the YkuD family.</text>
</comment>
<evidence type="ECO:0000256" key="2">
    <source>
        <dbReference type="ARBA" id="ARBA00005992"/>
    </source>
</evidence>
<gene>
    <name evidence="11" type="ORF">SAMN05192566_0473</name>
</gene>
<evidence type="ECO:0000256" key="9">
    <source>
        <dbReference type="PROSITE-ProRule" id="PRU01373"/>
    </source>
</evidence>
<keyword evidence="8 9" id="KW-0961">Cell wall biogenesis/degradation</keyword>
<dbReference type="STRING" id="492660.SAMN05192566_0473"/>
<dbReference type="Proteomes" id="UP000198629">
    <property type="component" value="Unassembled WGS sequence"/>
</dbReference>
<keyword evidence="5" id="KW-0378">Hydrolase</keyword>
<evidence type="ECO:0000256" key="5">
    <source>
        <dbReference type="ARBA" id="ARBA00022801"/>
    </source>
</evidence>
<dbReference type="PANTHER" id="PTHR30582">
    <property type="entry name" value="L,D-TRANSPEPTIDASE"/>
    <property type="match status" value="1"/>
</dbReference>
<evidence type="ECO:0000256" key="8">
    <source>
        <dbReference type="ARBA" id="ARBA00023316"/>
    </source>
</evidence>
<reference evidence="12" key="1">
    <citation type="submission" date="2016-10" db="EMBL/GenBank/DDBJ databases">
        <authorList>
            <person name="Varghese N."/>
            <person name="Submissions S."/>
        </authorList>
    </citation>
    <scope>NUCLEOTIDE SEQUENCE [LARGE SCALE GENOMIC DNA]</scope>
    <source>
        <strain evidence="12">CBMB127</strain>
    </source>
</reference>